<dbReference type="InParanoid" id="K0IM13"/>
<evidence type="ECO:0000313" key="1">
    <source>
        <dbReference type="EMBL" id="AFU59877.1"/>
    </source>
</evidence>
<keyword evidence="2" id="KW-1185">Reference proteome</keyword>
<protein>
    <submittedName>
        <fullName evidence="1">Uncharacterized protein</fullName>
    </submittedName>
</protein>
<evidence type="ECO:0000313" key="2">
    <source>
        <dbReference type="Proteomes" id="UP000008037"/>
    </source>
</evidence>
<organism evidence="1 2">
    <name type="scientific">Nitrososphaera gargensis (strain Ga9.2)</name>
    <dbReference type="NCBI Taxonomy" id="1237085"/>
    <lineage>
        <taxon>Archaea</taxon>
        <taxon>Nitrososphaerota</taxon>
        <taxon>Nitrososphaeria</taxon>
        <taxon>Nitrososphaerales</taxon>
        <taxon>Nitrososphaeraceae</taxon>
        <taxon>Nitrososphaera</taxon>
    </lineage>
</organism>
<dbReference type="EMBL" id="CP002408">
    <property type="protein sequence ID" value="AFU59877.1"/>
    <property type="molecule type" value="Genomic_DNA"/>
</dbReference>
<name>K0IM13_NITGG</name>
<dbReference type="KEGG" id="nga:Ngar_c29590"/>
<reference evidence="1 2" key="1">
    <citation type="journal article" date="2012" name="Environ. Microbiol.">
        <title>The genome of the ammonia-oxidizing Candidatus Nitrososphaera gargensis: insights into metabolic versatility and environmental adaptations.</title>
        <authorList>
            <person name="Spang A."/>
            <person name="Poehlein A."/>
            <person name="Offre P."/>
            <person name="Zumbragel S."/>
            <person name="Haider S."/>
            <person name="Rychlik N."/>
            <person name="Nowka B."/>
            <person name="Schmeisser C."/>
            <person name="Lebedeva E.V."/>
            <person name="Rattei T."/>
            <person name="Bohm C."/>
            <person name="Schmid M."/>
            <person name="Galushko A."/>
            <person name="Hatzenpichler R."/>
            <person name="Weinmaier T."/>
            <person name="Daniel R."/>
            <person name="Schleper C."/>
            <person name="Spieck E."/>
            <person name="Streit W."/>
            <person name="Wagner M."/>
        </authorList>
    </citation>
    <scope>NUCLEOTIDE SEQUENCE [LARGE SCALE GENOMIC DNA]</scope>
    <source>
        <strain evidence="2">Ga9.2</strain>
    </source>
</reference>
<accession>K0IM13</accession>
<sequence>MLLTREYSRKAGSKAGDKKQAGIYAAGSQAVVQLQPHLTNAECMCV</sequence>
<dbReference type="BioCyc" id="CNIT1237085:G1324-2959-MONOMER"/>
<dbReference type="HOGENOM" id="CLU_3178705_0_0_2"/>
<proteinExistence type="predicted"/>
<dbReference type="Proteomes" id="UP000008037">
    <property type="component" value="Chromosome"/>
</dbReference>
<dbReference type="AlphaFoldDB" id="K0IM13"/>
<gene>
    <name evidence="1" type="ordered locus">Ngar_c29590</name>
</gene>